<evidence type="ECO:0000256" key="5">
    <source>
        <dbReference type="ARBA" id="ARBA00023002"/>
    </source>
</evidence>
<evidence type="ECO:0000256" key="4">
    <source>
        <dbReference type="ARBA" id="ARBA00022827"/>
    </source>
</evidence>
<dbReference type="Gene3D" id="3.30.465.10">
    <property type="match status" value="1"/>
</dbReference>
<dbReference type="Gene3D" id="3.40.462.20">
    <property type="match status" value="1"/>
</dbReference>
<dbReference type="PANTHER" id="PTHR42973">
    <property type="entry name" value="BINDING OXIDOREDUCTASE, PUTATIVE (AFU_ORTHOLOGUE AFUA_1G17690)-RELATED"/>
    <property type="match status" value="1"/>
</dbReference>
<keyword evidence="6" id="KW-0732">Signal</keyword>
<reference evidence="8" key="1">
    <citation type="submission" date="2022-12" db="EMBL/GenBank/DDBJ databases">
        <authorList>
            <person name="Petersen C."/>
        </authorList>
    </citation>
    <scope>NUCLEOTIDE SEQUENCE</scope>
    <source>
        <strain evidence="8">IBT 29677</strain>
    </source>
</reference>
<dbReference type="Pfam" id="PF08031">
    <property type="entry name" value="BBE"/>
    <property type="match status" value="1"/>
</dbReference>
<dbReference type="InterPro" id="IPR050416">
    <property type="entry name" value="FAD-linked_Oxidoreductase"/>
</dbReference>
<dbReference type="InterPro" id="IPR012951">
    <property type="entry name" value="BBE"/>
</dbReference>
<evidence type="ECO:0000313" key="9">
    <source>
        <dbReference type="Proteomes" id="UP001147747"/>
    </source>
</evidence>
<dbReference type="InterPro" id="IPR006094">
    <property type="entry name" value="Oxid_FAD_bind_N"/>
</dbReference>
<dbReference type="InterPro" id="IPR036318">
    <property type="entry name" value="FAD-bd_PCMH-like_sf"/>
</dbReference>
<evidence type="ECO:0000256" key="1">
    <source>
        <dbReference type="ARBA" id="ARBA00001974"/>
    </source>
</evidence>
<evidence type="ECO:0000256" key="6">
    <source>
        <dbReference type="SAM" id="SignalP"/>
    </source>
</evidence>
<dbReference type="SUPFAM" id="SSF56176">
    <property type="entry name" value="FAD-binding/transporter-associated domain-like"/>
    <property type="match status" value="1"/>
</dbReference>
<comment type="caution">
    <text evidence="8">The sequence shown here is derived from an EMBL/GenBank/DDBJ whole genome shotgun (WGS) entry which is preliminary data.</text>
</comment>
<dbReference type="Proteomes" id="UP001147747">
    <property type="component" value="Unassembled WGS sequence"/>
</dbReference>
<gene>
    <name evidence="8" type="ORF">N7509_014186</name>
</gene>
<dbReference type="GeneID" id="81377803"/>
<dbReference type="GO" id="GO:0071949">
    <property type="term" value="F:FAD binding"/>
    <property type="evidence" value="ECO:0007669"/>
    <property type="project" value="InterPro"/>
</dbReference>
<sequence length="605" mass="65045">MLLPKTICLLSTLVTFSFASPNCKLSPADSAWPSTNEWAALNRSIDGVLVKTAPIASSCYPGNPFNSPENCTSVQDKWYYAAHHAVWPESVDYPIYSNNSCVPKGVTGYAEGKGCNIGGLPQYIVNATTIEHVSKAMSWASKRNIRIVVKGTGHDLNGRSTGAFALSIWTHNFKHIERRCGWKLPGQNKTEDVVVCGSGNNWGSVYTAVHHMGRAVVGGEDATVGLGGLIQNGGHGYLSSHHGLASDQVYQVTVVTTDGRQLIANSVENKDLFWAVRGGGGGQYGVVTEFILKTYPVPANVVMGGFSFHAADSSNTSETASWNALSEVVSSIPDLMDSGLNGNVTAYTKAMTTALGLKEAPPGVAAVVGFVGFNMTTDHMDHIVDKLSAQVVTSTGNGNYLNISRQQTSSQSYWSFVKPEPLSSSSAGAASLMTSRLMGRRELSDIAPNKLTDYLQQSLVSENPETGTMLLFGLQGGRGPAKVPASMRGSVLPAWRTAYAHVMTLGATINATIDASESLSNAADWYETFKEPVWRNWAPNTGAYMNEGNPFSSTWKNDFYGENYEKLLAAKLKFDPSESLFVWSGVGSDLWNYDLSSGLLCRVES</sequence>
<dbReference type="PROSITE" id="PS51387">
    <property type="entry name" value="FAD_PCMH"/>
    <property type="match status" value="1"/>
</dbReference>
<dbReference type="EMBL" id="JAPZBU010000013">
    <property type="protein sequence ID" value="KAJ5369574.1"/>
    <property type="molecule type" value="Genomic_DNA"/>
</dbReference>
<evidence type="ECO:0000256" key="3">
    <source>
        <dbReference type="ARBA" id="ARBA00022630"/>
    </source>
</evidence>
<organism evidence="8 9">
    <name type="scientific">Penicillium cosmopolitanum</name>
    <dbReference type="NCBI Taxonomy" id="1131564"/>
    <lineage>
        <taxon>Eukaryota</taxon>
        <taxon>Fungi</taxon>
        <taxon>Dikarya</taxon>
        <taxon>Ascomycota</taxon>
        <taxon>Pezizomycotina</taxon>
        <taxon>Eurotiomycetes</taxon>
        <taxon>Eurotiomycetidae</taxon>
        <taxon>Eurotiales</taxon>
        <taxon>Aspergillaceae</taxon>
        <taxon>Penicillium</taxon>
    </lineage>
</organism>
<keyword evidence="4" id="KW-0274">FAD</keyword>
<protein>
    <recommendedName>
        <fullName evidence="7">FAD-binding PCMH-type domain-containing protein</fullName>
    </recommendedName>
</protein>
<name>A0A9W9S2T0_9EURO</name>
<dbReference type="OrthoDB" id="9983560at2759"/>
<evidence type="ECO:0000313" key="8">
    <source>
        <dbReference type="EMBL" id="KAJ5369574.1"/>
    </source>
</evidence>
<dbReference type="InterPro" id="IPR016166">
    <property type="entry name" value="FAD-bd_PCMH"/>
</dbReference>
<dbReference type="Pfam" id="PF01565">
    <property type="entry name" value="FAD_binding_4"/>
    <property type="match status" value="1"/>
</dbReference>
<dbReference type="PANTHER" id="PTHR42973:SF39">
    <property type="entry name" value="FAD-BINDING PCMH-TYPE DOMAIN-CONTAINING PROTEIN"/>
    <property type="match status" value="1"/>
</dbReference>
<proteinExistence type="inferred from homology"/>
<dbReference type="AlphaFoldDB" id="A0A9W9S2T0"/>
<evidence type="ECO:0000256" key="2">
    <source>
        <dbReference type="ARBA" id="ARBA00005466"/>
    </source>
</evidence>
<feature type="domain" description="FAD-binding PCMH-type" evidence="7">
    <location>
        <begin position="117"/>
        <end position="297"/>
    </location>
</feature>
<dbReference type="InterPro" id="IPR016169">
    <property type="entry name" value="FAD-bd_PCMH_sub2"/>
</dbReference>
<comment type="similarity">
    <text evidence="2">Belongs to the oxygen-dependent FAD-linked oxidoreductase family.</text>
</comment>
<keyword evidence="3" id="KW-0285">Flavoprotein</keyword>
<dbReference type="GO" id="GO:0016491">
    <property type="term" value="F:oxidoreductase activity"/>
    <property type="evidence" value="ECO:0007669"/>
    <property type="project" value="UniProtKB-KW"/>
</dbReference>
<evidence type="ECO:0000259" key="7">
    <source>
        <dbReference type="PROSITE" id="PS51387"/>
    </source>
</evidence>
<feature type="signal peptide" evidence="6">
    <location>
        <begin position="1"/>
        <end position="19"/>
    </location>
</feature>
<keyword evidence="5" id="KW-0560">Oxidoreductase</keyword>
<feature type="chain" id="PRO_5040990209" description="FAD-binding PCMH-type domain-containing protein" evidence="6">
    <location>
        <begin position="20"/>
        <end position="605"/>
    </location>
</feature>
<accession>A0A9W9S2T0</accession>
<reference evidence="8" key="2">
    <citation type="journal article" date="2023" name="IMA Fungus">
        <title>Comparative genomic study of the Penicillium genus elucidates a diverse pangenome and 15 lateral gene transfer events.</title>
        <authorList>
            <person name="Petersen C."/>
            <person name="Sorensen T."/>
            <person name="Nielsen M.R."/>
            <person name="Sondergaard T.E."/>
            <person name="Sorensen J.L."/>
            <person name="Fitzpatrick D.A."/>
            <person name="Frisvad J.C."/>
            <person name="Nielsen K.L."/>
        </authorList>
    </citation>
    <scope>NUCLEOTIDE SEQUENCE</scope>
    <source>
        <strain evidence="8">IBT 29677</strain>
    </source>
</reference>
<keyword evidence="9" id="KW-1185">Reference proteome</keyword>
<comment type="cofactor">
    <cofactor evidence="1">
        <name>FAD</name>
        <dbReference type="ChEBI" id="CHEBI:57692"/>
    </cofactor>
</comment>
<dbReference type="RefSeq" id="XP_056480812.1">
    <property type="nucleotide sequence ID" value="XM_056638823.1"/>
</dbReference>